<dbReference type="RefSeq" id="XP_041216418.1">
    <property type="nucleotide sequence ID" value="XM_041369605.1"/>
</dbReference>
<organism evidence="3 4">
    <name type="scientific">Suillus fuscotomentosus</name>
    <dbReference type="NCBI Taxonomy" id="1912939"/>
    <lineage>
        <taxon>Eukaryota</taxon>
        <taxon>Fungi</taxon>
        <taxon>Dikarya</taxon>
        <taxon>Basidiomycota</taxon>
        <taxon>Agaricomycotina</taxon>
        <taxon>Agaricomycetes</taxon>
        <taxon>Agaricomycetidae</taxon>
        <taxon>Boletales</taxon>
        <taxon>Suillineae</taxon>
        <taxon>Suillaceae</taxon>
        <taxon>Suillus</taxon>
    </lineage>
</organism>
<accession>A0AAD4DNC1</accession>
<evidence type="ECO:0008006" key="5">
    <source>
        <dbReference type="Google" id="ProtNLM"/>
    </source>
</evidence>
<dbReference type="AlphaFoldDB" id="A0AAD4DNC1"/>
<proteinExistence type="predicted"/>
<evidence type="ECO:0000313" key="4">
    <source>
        <dbReference type="Proteomes" id="UP001195769"/>
    </source>
</evidence>
<dbReference type="PANTHER" id="PTHR44942:SF4">
    <property type="entry name" value="METHYLTRANSFERASE TYPE 11 DOMAIN-CONTAINING PROTEIN"/>
    <property type="match status" value="1"/>
</dbReference>
<dbReference type="EMBL" id="JABBWK010000325">
    <property type="protein sequence ID" value="KAG1885357.1"/>
    <property type="molecule type" value="Genomic_DNA"/>
</dbReference>
<dbReference type="Gene3D" id="3.40.50.150">
    <property type="entry name" value="Vaccinia Virus protein VP39"/>
    <property type="match status" value="1"/>
</dbReference>
<keyword evidence="4" id="KW-1185">Reference proteome</keyword>
<protein>
    <recommendedName>
        <fullName evidence="5">Methyltransferase type 11 domain-containing protein</fullName>
    </recommendedName>
</protein>
<evidence type="ECO:0000313" key="3">
    <source>
        <dbReference type="EMBL" id="KAG1885357.1"/>
    </source>
</evidence>
<gene>
    <name evidence="3" type="ORF">F5891DRAFT_1233496</name>
</gene>
<name>A0AAD4DNC1_9AGAM</name>
<dbReference type="SUPFAM" id="SSF53335">
    <property type="entry name" value="S-adenosyl-L-methionine-dependent methyltransferases"/>
    <property type="match status" value="1"/>
</dbReference>
<dbReference type="InterPro" id="IPR051052">
    <property type="entry name" value="Diverse_substrate_MTase"/>
</dbReference>
<feature type="non-terminal residue" evidence="3">
    <location>
        <position position="171"/>
    </location>
</feature>
<sequence length="171" mass="19129">MIKVAQGTFKNTPTSTGQYEYIQASAENLTFLEDSSVDLVISGIVHASTAFWKGQGQLRCWCLLGYTRLATTKVARVLRKNGSVAFWGYSQLRLARYPSLTPRINAYVEGTDPLNSIGSYWEQPGHAILDNHLIEVPDANEVVPGAFSDFERVFTTDALSELKKHIWRSWG</sequence>
<reference evidence="3" key="1">
    <citation type="journal article" date="2020" name="New Phytol.">
        <title>Comparative genomics reveals dynamic genome evolution in host specialist ectomycorrhizal fungi.</title>
        <authorList>
            <person name="Lofgren L.A."/>
            <person name="Nguyen N.H."/>
            <person name="Vilgalys R."/>
            <person name="Ruytinx J."/>
            <person name="Liao H.L."/>
            <person name="Branco S."/>
            <person name="Kuo A."/>
            <person name="LaButti K."/>
            <person name="Lipzen A."/>
            <person name="Andreopoulos W."/>
            <person name="Pangilinan J."/>
            <person name="Riley R."/>
            <person name="Hundley H."/>
            <person name="Na H."/>
            <person name="Barry K."/>
            <person name="Grigoriev I.V."/>
            <person name="Stajich J.E."/>
            <person name="Kennedy P.G."/>
        </authorList>
    </citation>
    <scope>NUCLEOTIDE SEQUENCE</scope>
    <source>
        <strain evidence="3">FC203</strain>
    </source>
</reference>
<evidence type="ECO:0000256" key="2">
    <source>
        <dbReference type="ARBA" id="ARBA00022679"/>
    </source>
</evidence>
<dbReference type="GeneID" id="64663903"/>
<dbReference type="GO" id="GO:0008168">
    <property type="term" value="F:methyltransferase activity"/>
    <property type="evidence" value="ECO:0007669"/>
    <property type="project" value="UniProtKB-KW"/>
</dbReference>
<comment type="caution">
    <text evidence="3">The sequence shown here is derived from an EMBL/GenBank/DDBJ whole genome shotgun (WGS) entry which is preliminary data.</text>
</comment>
<dbReference type="PANTHER" id="PTHR44942">
    <property type="entry name" value="METHYLTRANSF_11 DOMAIN-CONTAINING PROTEIN"/>
    <property type="match status" value="1"/>
</dbReference>
<keyword evidence="1" id="KW-0489">Methyltransferase</keyword>
<dbReference type="Proteomes" id="UP001195769">
    <property type="component" value="Unassembled WGS sequence"/>
</dbReference>
<evidence type="ECO:0000256" key="1">
    <source>
        <dbReference type="ARBA" id="ARBA00022603"/>
    </source>
</evidence>
<keyword evidence="2" id="KW-0808">Transferase</keyword>
<dbReference type="GO" id="GO:0032259">
    <property type="term" value="P:methylation"/>
    <property type="evidence" value="ECO:0007669"/>
    <property type="project" value="UniProtKB-KW"/>
</dbReference>
<dbReference type="InterPro" id="IPR029063">
    <property type="entry name" value="SAM-dependent_MTases_sf"/>
</dbReference>